<feature type="domain" description="Methyltransferase type 11" evidence="10">
    <location>
        <begin position="51"/>
        <end position="165"/>
    </location>
</feature>
<dbReference type="EC" id="2.1.1.197" evidence="3 8"/>
<gene>
    <name evidence="8" type="primary">bioC</name>
    <name evidence="11" type="ORF">FHW12_001611</name>
</gene>
<dbReference type="PANTHER" id="PTHR13090">
    <property type="entry name" value="ARGININE-HYDROXYLASE NDUFAF5, MITOCHONDRIAL"/>
    <property type="match status" value="1"/>
</dbReference>
<comment type="catalytic activity">
    <reaction evidence="1 8">
        <text>malonyl-[ACP] + S-adenosyl-L-methionine = malonyl-[ACP] methyl ester + S-adenosyl-L-homocysteine</text>
        <dbReference type="Rhea" id="RHEA:17105"/>
        <dbReference type="Rhea" id="RHEA-COMP:9623"/>
        <dbReference type="Rhea" id="RHEA-COMP:9954"/>
        <dbReference type="ChEBI" id="CHEBI:57856"/>
        <dbReference type="ChEBI" id="CHEBI:59789"/>
        <dbReference type="ChEBI" id="CHEBI:78449"/>
        <dbReference type="ChEBI" id="CHEBI:78845"/>
        <dbReference type="EC" id="2.1.1.197"/>
    </reaction>
</comment>
<dbReference type="GO" id="GO:0032259">
    <property type="term" value="P:methylation"/>
    <property type="evidence" value="ECO:0007669"/>
    <property type="project" value="UniProtKB-KW"/>
</dbReference>
<comment type="pathway">
    <text evidence="2 8">Cofactor biosynthesis; biotin biosynthesis.</text>
</comment>
<comment type="similarity">
    <text evidence="8">Belongs to the methyltransferase superfamily.</text>
</comment>
<dbReference type="InterPro" id="IPR050602">
    <property type="entry name" value="Malonyl-ACP_OMT"/>
</dbReference>
<dbReference type="HAMAP" id="MF_00835">
    <property type="entry name" value="BioC"/>
    <property type="match status" value="1"/>
</dbReference>
<keyword evidence="4 8" id="KW-0489">Methyltransferase</keyword>
<dbReference type="InterPro" id="IPR011814">
    <property type="entry name" value="BioC"/>
</dbReference>
<dbReference type="SUPFAM" id="SSF53335">
    <property type="entry name" value="S-adenosyl-L-methionine-dependent methyltransferases"/>
    <property type="match status" value="1"/>
</dbReference>
<evidence type="ECO:0000256" key="4">
    <source>
        <dbReference type="ARBA" id="ARBA00022603"/>
    </source>
</evidence>
<dbReference type="GO" id="GO:0010340">
    <property type="term" value="F:carboxyl-O-methyltransferase activity"/>
    <property type="evidence" value="ECO:0007669"/>
    <property type="project" value="UniProtKB-UniRule"/>
</dbReference>
<sequence length="310" mass="33582">MSAGLDRGHIRRAFGRAAASYAAHSPLQSEVAARLREHLDGIADFAPGRIVDVGCGPGDGCVALRARYPHAQVIALDLALPMLREALGRTESGSFSVGEALPSTSTEHEPGPAFLPVCADAQALPLADASVDLVHSSLCLQWCDDPGLALAEFRRVLRPEGLLLFSTFGPDTLKELRAAFAEVDRGPHVSRFIDMHDIGDGLLASGFRDPVLEREDFTLTYADVRSLMHELRAIGATNADARRQRSLTGKAHLARVDTAYERFRTDGVLPATYEVVYAIARAPAPGQPRRERGGDVASFPIERLRGSRRR</sequence>
<keyword evidence="12" id="KW-1185">Reference proteome</keyword>
<dbReference type="Gene3D" id="3.40.50.150">
    <property type="entry name" value="Vaccinia Virus protein VP39"/>
    <property type="match status" value="1"/>
</dbReference>
<comment type="function">
    <text evidence="8">Converts the free carboxyl group of a malonyl-thioester to its methyl ester by transfer of a methyl group from S-adenosyl-L-methionine (SAM). It allows to synthesize pimeloyl-ACP via the fatty acid synthetic pathway.</text>
</comment>
<reference evidence="11 12" key="1">
    <citation type="submission" date="2020-07" db="EMBL/GenBank/DDBJ databases">
        <title>Genomic Encyclopedia of Type Strains, Phase IV (KMG-V): Genome sequencing to study the core and pangenomes of soil and plant-associated prokaryotes.</title>
        <authorList>
            <person name="Whitman W."/>
        </authorList>
    </citation>
    <scope>NUCLEOTIDE SEQUENCE [LARGE SCALE GENOMIC DNA]</scope>
    <source>
        <strain evidence="11 12">RH2WT43</strain>
    </source>
</reference>
<dbReference type="CDD" id="cd02440">
    <property type="entry name" value="AdoMet_MTases"/>
    <property type="match status" value="1"/>
</dbReference>
<keyword evidence="6 8" id="KW-0949">S-adenosyl-L-methionine</keyword>
<protein>
    <recommendedName>
        <fullName evidence="3 8">Malonyl-[acyl-carrier protein] O-methyltransferase</fullName>
        <shortName evidence="8">Malonyl-ACP O-methyltransferase</shortName>
        <ecNumber evidence="3 8">2.1.1.197</ecNumber>
    </recommendedName>
    <alternativeName>
        <fullName evidence="8">Biotin synthesis protein BioC</fullName>
    </alternativeName>
</protein>
<evidence type="ECO:0000256" key="6">
    <source>
        <dbReference type="ARBA" id="ARBA00022691"/>
    </source>
</evidence>
<dbReference type="AlphaFoldDB" id="A0A839ESH8"/>
<evidence type="ECO:0000256" key="2">
    <source>
        <dbReference type="ARBA" id="ARBA00004746"/>
    </source>
</evidence>
<dbReference type="GO" id="GO:0009102">
    <property type="term" value="P:biotin biosynthetic process"/>
    <property type="evidence" value="ECO:0007669"/>
    <property type="project" value="UniProtKB-UniRule"/>
</dbReference>
<dbReference type="GO" id="GO:0102130">
    <property type="term" value="F:malonyl-CoA methyltransferase activity"/>
    <property type="evidence" value="ECO:0007669"/>
    <property type="project" value="UniProtKB-EC"/>
</dbReference>
<organism evidence="11 12">
    <name type="scientific">Dokdonella fugitiva</name>
    <dbReference type="NCBI Taxonomy" id="328517"/>
    <lineage>
        <taxon>Bacteria</taxon>
        <taxon>Pseudomonadati</taxon>
        <taxon>Pseudomonadota</taxon>
        <taxon>Gammaproteobacteria</taxon>
        <taxon>Lysobacterales</taxon>
        <taxon>Rhodanobacteraceae</taxon>
        <taxon>Dokdonella</taxon>
    </lineage>
</organism>
<dbReference type="PANTHER" id="PTHR13090:SF1">
    <property type="entry name" value="ARGININE-HYDROXYLASE NDUFAF5, MITOCHONDRIAL"/>
    <property type="match status" value="1"/>
</dbReference>
<evidence type="ECO:0000256" key="9">
    <source>
        <dbReference type="SAM" id="MobiDB-lite"/>
    </source>
</evidence>
<accession>A0A839ESH8</accession>
<evidence type="ECO:0000256" key="5">
    <source>
        <dbReference type="ARBA" id="ARBA00022679"/>
    </source>
</evidence>
<name>A0A839ESH8_9GAMM</name>
<dbReference type="Proteomes" id="UP000550401">
    <property type="component" value="Unassembled WGS sequence"/>
</dbReference>
<dbReference type="RefSeq" id="WP_182530472.1">
    <property type="nucleotide sequence ID" value="NZ_JACGXL010000002.1"/>
</dbReference>
<evidence type="ECO:0000313" key="12">
    <source>
        <dbReference type="Proteomes" id="UP000550401"/>
    </source>
</evidence>
<evidence type="ECO:0000256" key="3">
    <source>
        <dbReference type="ARBA" id="ARBA00012327"/>
    </source>
</evidence>
<dbReference type="EMBL" id="JACGXL010000002">
    <property type="protein sequence ID" value="MBA8887397.1"/>
    <property type="molecule type" value="Genomic_DNA"/>
</dbReference>
<comment type="caution">
    <text evidence="11">The sequence shown here is derived from an EMBL/GenBank/DDBJ whole genome shotgun (WGS) entry which is preliminary data.</text>
</comment>
<dbReference type="GO" id="GO:0008757">
    <property type="term" value="F:S-adenosylmethionine-dependent methyltransferase activity"/>
    <property type="evidence" value="ECO:0007669"/>
    <property type="project" value="InterPro"/>
</dbReference>
<dbReference type="Pfam" id="PF08241">
    <property type="entry name" value="Methyltransf_11"/>
    <property type="match status" value="1"/>
</dbReference>
<evidence type="ECO:0000313" key="11">
    <source>
        <dbReference type="EMBL" id="MBA8887397.1"/>
    </source>
</evidence>
<keyword evidence="5 8" id="KW-0808">Transferase</keyword>
<evidence type="ECO:0000259" key="10">
    <source>
        <dbReference type="Pfam" id="PF08241"/>
    </source>
</evidence>
<evidence type="ECO:0000256" key="1">
    <source>
        <dbReference type="ARBA" id="ARBA00000852"/>
    </source>
</evidence>
<dbReference type="NCBIfam" id="TIGR02072">
    <property type="entry name" value="BioC"/>
    <property type="match status" value="1"/>
</dbReference>
<dbReference type="InterPro" id="IPR029063">
    <property type="entry name" value="SAM-dependent_MTases_sf"/>
</dbReference>
<keyword evidence="7 8" id="KW-0093">Biotin biosynthesis</keyword>
<dbReference type="InterPro" id="IPR013216">
    <property type="entry name" value="Methyltransf_11"/>
</dbReference>
<dbReference type="UniPathway" id="UPA00078"/>
<evidence type="ECO:0000256" key="8">
    <source>
        <dbReference type="HAMAP-Rule" id="MF_00835"/>
    </source>
</evidence>
<feature type="region of interest" description="Disordered" evidence="9">
    <location>
        <begin position="285"/>
        <end position="310"/>
    </location>
</feature>
<proteinExistence type="inferred from homology"/>
<evidence type="ECO:0000256" key="7">
    <source>
        <dbReference type="ARBA" id="ARBA00022756"/>
    </source>
</evidence>